<name>A0A941D1I1_9CAUL</name>
<keyword evidence="5" id="KW-1185">Reference proteome</keyword>
<comment type="caution">
    <text evidence="4">The sequence shown here is derived from an EMBL/GenBank/DDBJ whole genome shotgun (WGS) entry which is preliminary data.</text>
</comment>
<dbReference type="CDD" id="cd07249">
    <property type="entry name" value="MMCE"/>
    <property type="match status" value="1"/>
</dbReference>
<dbReference type="EMBL" id="JAGSGD010000001">
    <property type="protein sequence ID" value="MBR7619867.1"/>
    <property type="molecule type" value="Genomic_DNA"/>
</dbReference>
<reference evidence="4" key="1">
    <citation type="submission" date="2021-04" db="EMBL/GenBank/DDBJ databases">
        <title>Draft genome assembly of strain Phenylobacterium sp. 20VBR1 using MiniION and Illumina platforms.</title>
        <authorList>
            <person name="Thomas F.A."/>
            <person name="Krishnan K.P."/>
            <person name="Sinha R.K."/>
        </authorList>
    </citation>
    <scope>NUCLEOTIDE SEQUENCE</scope>
    <source>
        <strain evidence="4">20VBR1</strain>
    </source>
</reference>
<organism evidence="4 5">
    <name type="scientific">Phenylobacterium glaciei</name>
    <dbReference type="NCBI Taxonomy" id="2803784"/>
    <lineage>
        <taxon>Bacteria</taxon>
        <taxon>Pseudomonadati</taxon>
        <taxon>Pseudomonadota</taxon>
        <taxon>Alphaproteobacteria</taxon>
        <taxon>Caulobacterales</taxon>
        <taxon>Caulobacteraceae</taxon>
        <taxon>Phenylobacterium</taxon>
    </lineage>
</organism>
<comment type="similarity">
    <text evidence="1">Belongs to the methylmalonyl-CoA epimerase family.</text>
</comment>
<dbReference type="AlphaFoldDB" id="A0A941D1I1"/>
<dbReference type="Pfam" id="PF13669">
    <property type="entry name" value="Glyoxalase_4"/>
    <property type="match status" value="1"/>
</dbReference>
<proteinExistence type="inferred from homology"/>
<dbReference type="RefSeq" id="WP_215340371.1">
    <property type="nucleotide sequence ID" value="NZ_JAGSGD010000001.1"/>
</dbReference>
<evidence type="ECO:0000256" key="1">
    <source>
        <dbReference type="ARBA" id="ARBA00009308"/>
    </source>
</evidence>
<dbReference type="InterPro" id="IPR017515">
    <property type="entry name" value="MeMalonyl-CoA_epimerase"/>
</dbReference>
<dbReference type="Proteomes" id="UP000622580">
    <property type="component" value="Unassembled WGS sequence"/>
</dbReference>
<dbReference type="GO" id="GO:0004493">
    <property type="term" value="F:methylmalonyl-CoA epimerase activity"/>
    <property type="evidence" value="ECO:0007669"/>
    <property type="project" value="UniProtKB-EC"/>
</dbReference>
<dbReference type="PANTHER" id="PTHR43048:SF3">
    <property type="entry name" value="METHYLMALONYL-COA EPIMERASE, MITOCHONDRIAL"/>
    <property type="match status" value="1"/>
</dbReference>
<dbReference type="PANTHER" id="PTHR43048">
    <property type="entry name" value="METHYLMALONYL-COA EPIMERASE"/>
    <property type="match status" value="1"/>
</dbReference>
<dbReference type="Gene3D" id="3.10.180.10">
    <property type="entry name" value="2,3-Dihydroxybiphenyl 1,2-Dioxygenase, domain 1"/>
    <property type="match status" value="1"/>
</dbReference>
<feature type="domain" description="VOC" evidence="3">
    <location>
        <begin position="4"/>
        <end position="135"/>
    </location>
</feature>
<evidence type="ECO:0000313" key="5">
    <source>
        <dbReference type="Proteomes" id="UP000622580"/>
    </source>
</evidence>
<keyword evidence="2" id="KW-0479">Metal-binding</keyword>
<dbReference type="InterPro" id="IPR029068">
    <property type="entry name" value="Glyas_Bleomycin-R_OHBP_Dase"/>
</dbReference>
<dbReference type="GO" id="GO:0046491">
    <property type="term" value="P:L-methylmalonyl-CoA metabolic process"/>
    <property type="evidence" value="ECO:0007669"/>
    <property type="project" value="TreeGrafter"/>
</dbReference>
<evidence type="ECO:0000313" key="4">
    <source>
        <dbReference type="EMBL" id="MBR7619867.1"/>
    </source>
</evidence>
<dbReference type="InterPro" id="IPR037523">
    <property type="entry name" value="VOC_core"/>
</dbReference>
<gene>
    <name evidence="4" type="primary">mce</name>
    <name evidence="4" type="ORF">JKL49_10755</name>
</gene>
<accession>A0A941D1I1</accession>
<dbReference type="InterPro" id="IPR051785">
    <property type="entry name" value="MMCE/EMCE_epimerase"/>
</dbReference>
<sequence length="140" mass="14998">MIGRLNHVGVATPSIDEAVKVYRDLLGATAIGEKFALPEQGVWVCFVDTPNSQIELIEPYGEASPIHGFLAKNPSGGQHHICFEVPDILVARDDMRAKGATVLGTGEPRIGAHGVPVIFIHPKNMGGVLVELMETPKDAH</sequence>
<dbReference type="NCBIfam" id="TIGR03081">
    <property type="entry name" value="metmalonyl_epim"/>
    <property type="match status" value="1"/>
</dbReference>
<dbReference type="PROSITE" id="PS51819">
    <property type="entry name" value="VOC"/>
    <property type="match status" value="1"/>
</dbReference>
<protein>
    <submittedName>
        <fullName evidence="4">Methylmalonyl-CoA epimerase</fullName>
        <ecNumber evidence="4">5.1.99.1</ecNumber>
    </submittedName>
</protein>
<dbReference type="EC" id="5.1.99.1" evidence="4"/>
<evidence type="ECO:0000259" key="3">
    <source>
        <dbReference type="PROSITE" id="PS51819"/>
    </source>
</evidence>
<dbReference type="SUPFAM" id="SSF54593">
    <property type="entry name" value="Glyoxalase/Bleomycin resistance protein/Dihydroxybiphenyl dioxygenase"/>
    <property type="match status" value="1"/>
</dbReference>
<evidence type="ECO:0000256" key="2">
    <source>
        <dbReference type="ARBA" id="ARBA00022723"/>
    </source>
</evidence>
<keyword evidence="4" id="KW-0413">Isomerase</keyword>
<dbReference type="GO" id="GO:0046872">
    <property type="term" value="F:metal ion binding"/>
    <property type="evidence" value="ECO:0007669"/>
    <property type="project" value="UniProtKB-KW"/>
</dbReference>